<keyword evidence="4" id="KW-1185">Reference proteome</keyword>
<dbReference type="AlphaFoldDB" id="A0A0D2WNI2"/>
<protein>
    <submittedName>
        <fullName evidence="3">Uncharacterized protein</fullName>
    </submittedName>
</protein>
<dbReference type="InParanoid" id="A0A0D2WNI2"/>
<evidence type="ECO:0000256" key="1">
    <source>
        <dbReference type="SAM" id="MobiDB-lite"/>
    </source>
</evidence>
<keyword evidence="2" id="KW-0472">Membrane</keyword>
<feature type="compositionally biased region" description="Basic and acidic residues" evidence="1">
    <location>
        <begin position="15"/>
        <end position="37"/>
    </location>
</feature>
<feature type="region of interest" description="Disordered" evidence="1">
    <location>
        <begin position="100"/>
        <end position="122"/>
    </location>
</feature>
<reference evidence="4" key="1">
    <citation type="submission" date="2011-02" db="EMBL/GenBank/DDBJ databases">
        <title>The Genome Sequence of Capsaspora owczarzaki ATCC 30864.</title>
        <authorList>
            <person name="Russ C."/>
            <person name="Cuomo C."/>
            <person name="Burger G."/>
            <person name="Gray M.W."/>
            <person name="Holland P.W.H."/>
            <person name="King N."/>
            <person name="Lang F.B.F."/>
            <person name="Roger A.J."/>
            <person name="Ruiz-Trillo I."/>
            <person name="Young S.K."/>
            <person name="Zeng Q."/>
            <person name="Gargeya S."/>
            <person name="Alvarado L."/>
            <person name="Berlin A."/>
            <person name="Chapman S.B."/>
            <person name="Chen Z."/>
            <person name="Freedman E."/>
            <person name="Gellesch M."/>
            <person name="Goldberg J."/>
            <person name="Griggs A."/>
            <person name="Gujja S."/>
            <person name="Heilman E."/>
            <person name="Heiman D."/>
            <person name="Howarth C."/>
            <person name="Mehta T."/>
            <person name="Neiman D."/>
            <person name="Pearson M."/>
            <person name="Roberts A."/>
            <person name="Saif S."/>
            <person name="Shea T."/>
            <person name="Shenoy N."/>
            <person name="Sisk P."/>
            <person name="Stolte C."/>
            <person name="Sykes S."/>
            <person name="White J."/>
            <person name="Yandava C."/>
            <person name="Haas B."/>
            <person name="Nusbaum C."/>
            <person name="Birren B."/>
        </authorList>
    </citation>
    <scope>NUCLEOTIDE SEQUENCE</scope>
    <source>
        <strain evidence="4">ATCC 30864</strain>
    </source>
</reference>
<accession>A0A0D2WNI2</accession>
<feature type="region of interest" description="Disordered" evidence="1">
    <location>
        <begin position="1"/>
        <end position="48"/>
    </location>
</feature>
<organism evidence="3 4">
    <name type="scientific">Capsaspora owczarzaki (strain ATCC 30864)</name>
    <dbReference type="NCBI Taxonomy" id="595528"/>
    <lineage>
        <taxon>Eukaryota</taxon>
        <taxon>Filasterea</taxon>
        <taxon>Capsaspora</taxon>
    </lineage>
</organism>
<sequence>KKKKRRGFESEGSEEGLKVTAEAHDKQSVVTQRERKREKERKRERKREANNVSRNLLVVYILSALCLFRSSSSSRMPHSRRVLRFFLLFALSVFAMQREGAPPRRSRSLQQTPTGNSEWVTKQKKKKSNLRIIIIRAVCEPDSHTHTRTRTEVVPIAGCARFGSFSGGGEERNEEEAAAKDA</sequence>
<proteinExistence type="predicted"/>
<dbReference type="Proteomes" id="UP000008743">
    <property type="component" value="Unassembled WGS sequence"/>
</dbReference>
<keyword evidence="2" id="KW-1133">Transmembrane helix</keyword>
<feature type="transmembrane region" description="Helical" evidence="2">
    <location>
        <begin position="52"/>
        <end position="70"/>
    </location>
</feature>
<feature type="compositionally biased region" description="Polar residues" evidence="1">
    <location>
        <begin position="108"/>
        <end position="120"/>
    </location>
</feature>
<evidence type="ECO:0000313" key="4">
    <source>
        <dbReference type="Proteomes" id="UP000008743"/>
    </source>
</evidence>
<keyword evidence="2" id="KW-0812">Transmembrane</keyword>
<feature type="non-terminal residue" evidence="3">
    <location>
        <position position="1"/>
    </location>
</feature>
<dbReference type="EMBL" id="KE346364">
    <property type="protein sequence ID" value="KJE92675.1"/>
    <property type="molecule type" value="Genomic_DNA"/>
</dbReference>
<evidence type="ECO:0000313" key="3">
    <source>
        <dbReference type="EMBL" id="KJE92675.1"/>
    </source>
</evidence>
<gene>
    <name evidence="3" type="ORF">CAOG_009692</name>
</gene>
<evidence type="ECO:0000256" key="2">
    <source>
        <dbReference type="SAM" id="Phobius"/>
    </source>
</evidence>
<name>A0A0D2WNI2_CAPO3</name>